<comment type="caution">
    <text evidence="1">The sequence shown here is derived from an EMBL/GenBank/DDBJ whole genome shotgun (WGS) entry which is preliminary data.</text>
</comment>
<proteinExistence type="predicted"/>
<name>A0A1R1XAQ7_9FUNG</name>
<reference evidence="2" key="1">
    <citation type="submission" date="2017-01" db="EMBL/GenBank/DDBJ databases">
        <authorList>
            <person name="Wang Y."/>
            <person name="White M."/>
            <person name="Kvist S."/>
            <person name="Moncalvo J.-M."/>
        </authorList>
    </citation>
    <scope>NUCLEOTIDE SEQUENCE [LARGE SCALE GENOMIC DNA]</scope>
    <source>
        <strain evidence="2">ID-206-W2</strain>
    </source>
</reference>
<gene>
    <name evidence="1" type="ORF">AYI69_g9726</name>
</gene>
<evidence type="ECO:0000313" key="1">
    <source>
        <dbReference type="EMBL" id="OMJ11719.1"/>
    </source>
</evidence>
<protein>
    <submittedName>
        <fullName evidence="1">Uncharacterized protein</fullName>
    </submittedName>
</protein>
<sequence length="82" mass="8845">MRVGTLITFPSASCLVPSAVTIIWVEGDSTSSPSLPNIPKVITEHVAPVSSSAYHTKHISSNGVFFYIFSQPDILCFPESCM</sequence>
<evidence type="ECO:0000313" key="2">
    <source>
        <dbReference type="Proteomes" id="UP000187429"/>
    </source>
</evidence>
<dbReference type="Proteomes" id="UP000187429">
    <property type="component" value="Unassembled WGS sequence"/>
</dbReference>
<keyword evidence="2" id="KW-1185">Reference proteome</keyword>
<organism evidence="1 2">
    <name type="scientific">Smittium culicis</name>
    <dbReference type="NCBI Taxonomy" id="133412"/>
    <lineage>
        <taxon>Eukaryota</taxon>
        <taxon>Fungi</taxon>
        <taxon>Fungi incertae sedis</taxon>
        <taxon>Zoopagomycota</taxon>
        <taxon>Kickxellomycotina</taxon>
        <taxon>Harpellomycetes</taxon>
        <taxon>Harpellales</taxon>
        <taxon>Legeriomycetaceae</taxon>
        <taxon>Smittium</taxon>
    </lineage>
</organism>
<dbReference type="AlphaFoldDB" id="A0A1R1XAQ7"/>
<dbReference type="EMBL" id="LSSM01005901">
    <property type="protein sequence ID" value="OMJ11719.1"/>
    <property type="molecule type" value="Genomic_DNA"/>
</dbReference>
<accession>A0A1R1XAQ7</accession>